<dbReference type="Proteomes" id="UP000823388">
    <property type="component" value="Chromosome 3N"/>
</dbReference>
<name>A0A8T0U9Y8_PANVG</name>
<protein>
    <submittedName>
        <fullName evidence="1">Uncharacterized protein</fullName>
    </submittedName>
</protein>
<dbReference type="AlphaFoldDB" id="A0A8T0U9Y8"/>
<accession>A0A8T0U9Y8</accession>
<evidence type="ECO:0000313" key="1">
    <source>
        <dbReference type="EMBL" id="KAG2617813.1"/>
    </source>
</evidence>
<dbReference type="EMBL" id="CM029042">
    <property type="protein sequence ID" value="KAG2617813.1"/>
    <property type="molecule type" value="Genomic_DNA"/>
</dbReference>
<keyword evidence="2" id="KW-1185">Reference proteome</keyword>
<sequence length="238" mass="25967">MSSVSFTANSARASQSSKYSARPCQLRAPLMSDTQESSIIASLTVLDFLNLGGTTLKTLGARFSILQPCNQRSVQNKVFLPLPTVVTTDTANIAAVLGYVGTSRPAHGRSGLVFSNQSHRICNAQPIISRLWIPSPPRSRGLMTFSHATKQLPPLISFLPFHKKLLLILSTARMNHLGTLIAISRYIGMAVRTNLTNTARPAKLIREAFQPGSLLAIFSIQVIKSLRRNFLSEIGNPK</sequence>
<evidence type="ECO:0000313" key="2">
    <source>
        <dbReference type="Proteomes" id="UP000823388"/>
    </source>
</evidence>
<reference evidence="1" key="1">
    <citation type="submission" date="2020-05" db="EMBL/GenBank/DDBJ databases">
        <title>WGS assembly of Panicum virgatum.</title>
        <authorList>
            <person name="Lovell J.T."/>
            <person name="Jenkins J."/>
            <person name="Shu S."/>
            <person name="Juenger T.E."/>
            <person name="Schmutz J."/>
        </authorList>
    </citation>
    <scope>NUCLEOTIDE SEQUENCE</scope>
    <source>
        <strain evidence="1">AP13</strain>
    </source>
</reference>
<comment type="caution">
    <text evidence="1">The sequence shown here is derived from an EMBL/GenBank/DDBJ whole genome shotgun (WGS) entry which is preliminary data.</text>
</comment>
<proteinExistence type="predicted"/>
<gene>
    <name evidence="1" type="ORF">PVAP13_3NG258010</name>
</gene>
<organism evidence="1 2">
    <name type="scientific">Panicum virgatum</name>
    <name type="common">Blackwell switchgrass</name>
    <dbReference type="NCBI Taxonomy" id="38727"/>
    <lineage>
        <taxon>Eukaryota</taxon>
        <taxon>Viridiplantae</taxon>
        <taxon>Streptophyta</taxon>
        <taxon>Embryophyta</taxon>
        <taxon>Tracheophyta</taxon>
        <taxon>Spermatophyta</taxon>
        <taxon>Magnoliopsida</taxon>
        <taxon>Liliopsida</taxon>
        <taxon>Poales</taxon>
        <taxon>Poaceae</taxon>
        <taxon>PACMAD clade</taxon>
        <taxon>Panicoideae</taxon>
        <taxon>Panicodae</taxon>
        <taxon>Paniceae</taxon>
        <taxon>Panicinae</taxon>
        <taxon>Panicum</taxon>
        <taxon>Panicum sect. Hiantes</taxon>
    </lineage>
</organism>